<dbReference type="Proteomes" id="UP000821865">
    <property type="component" value="Chromosome 11"/>
</dbReference>
<keyword evidence="2" id="KW-1185">Reference proteome</keyword>
<accession>A0ACB8DIR7</accession>
<protein>
    <submittedName>
        <fullName evidence="1">Uncharacterized protein</fullName>
    </submittedName>
</protein>
<comment type="caution">
    <text evidence="1">The sequence shown here is derived from an EMBL/GenBank/DDBJ whole genome shotgun (WGS) entry which is preliminary data.</text>
</comment>
<gene>
    <name evidence="1" type="ORF">HPB49_007481</name>
</gene>
<evidence type="ECO:0000313" key="2">
    <source>
        <dbReference type="Proteomes" id="UP000821865"/>
    </source>
</evidence>
<dbReference type="EMBL" id="CM023480">
    <property type="protein sequence ID" value="KAH7970464.1"/>
    <property type="molecule type" value="Genomic_DNA"/>
</dbReference>
<organism evidence="1 2">
    <name type="scientific">Dermacentor silvarum</name>
    <name type="common">Tick</name>
    <dbReference type="NCBI Taxonomy" id="543639"/>
    <lineage>
        <taxon>Eukaryota</taxon>
        <taxon>Metazoa</taxon>
        <taxon>Ecdysozoa</taxon>
        <taxon>Arthropoda</taxon>
        <taxon>Chelicerata</taxon>
        <taxon>Arachnida</taxon>
        <taxon>Acari</taxon>
        <taxon>Parasitiformes</taxon>
        <taxon>Ixodida</taxon>
        <taxon>Ixodoidea</taxon>
        <taxon>Ixodidae</taxon>
        <taxon>Rhipicephalinae</taxon>
        <taxon>Dermacentor</taxon>
    </lineage>
</organism>
<reference evidence="1" key="1">
    <citation type="submission" date="2020-05" db="EMBL/GenBank/DDBJ databases">
        <title>Large-scale comparative analyses of tick genomes elucidate their genetic diversity and vector capacities.</title>
        <authorList>
            <person name="Jia N."/>
            <person name="Wang J."/>
            <person name="Shi W."/>
            <person name="Du L."/>
            <person name="Sun Y."/>
            <person name="Zhan W."/>
            <person name="Jiang J."/>
            <person name="Wang Q."/>
            <person name="Zhang B."/>
            <person name="Ji P."/>
            <person name="Sakyi L.B."/>
            <person name="Cui X."/>
            <person name="Yuan T."/>
            <person name="Jiang B."/>
            <person name="Yang W."/>
            <person name="Lam T.T.-Y."/>
            <person name="Chang Q."/>
            <person name="Ding S."/>
            <person name="Wang X."/>
            <person name="Zhu J."/>
            <person name="Ruan X."/>
            <person name="Zhao L."/>
            <person name="Wei J."/>
            <person name="Que T."/>
            <person name="Du C."/>
            <person name="Cheng J."/>
            <person name="Dai P."/>
            <person name="Han X."/>
            <person name="Huang E."/>
            <person name="Gao Y."/>
            <person name="Liu J."/>
            <person name="Shao H."/>
            <person name="Ye R."/>
            <person name="Li L."/>
            <person name="Wei W."/>
            <person name="Wang X."/>
            <person name="Wang C."/>
            <person name="Yang T."/>
            <person name="Huo Q."/>
            <person name="Li W."/>
            <person name="Guo W."/>
            <person name="Chen H."/>
            <person name="Zhou L."/>
            <person name="Ni X."/>
            <person name="Tian J."/>
            <person name="Zhou Y."/>
            <person name="Sheng Y."/>
            <person name="Liu T."/>
            <person name="Pan Y."/>
            <person name="Xia L."/>
            <person name="Li J."/>
            <person name="Zhao F."/>
            <person name="Cao W."/>
        </authorList>
    </citation>
    <scope>NUCLEOTIDE SEQUENCE</scope>
    <source>
        <strain evidence="1">Dsil-2018</strain>
    </source>
</reference>
<sequence length="793" mass="88636">MILEGVPKELQHGMPPIPTVTLGYAEPRWNVYLVVAVVGAMLVISGAFLAPAGLRYAQSRSASGLPVATKIITPRGGRRKSEAPIALTLAPTENAEISASLRCEVATRSGVHSPQCGDWFEDLAMSISPRRKPCDDFYEFVCANRNTTQGATVNAFLKLQIRVALSFFKQLLLVDTDVPDTSLVSAHVKTARFMQRCMQEAMNGADDLRFVTNFLAQYNLSWPPAHEPAARAAQEERSVVDLLVELSLVRGVHLLLRIVPDVYFKRRGYYSLHVEFNLAFMYEWAAVRKLLLASGRLAPFFEITALLLSGRRPHPQLVERLMALDNMLLTAALPPMGDRPNMTTSYVRFGDLSNLTSPSFPGQMLLDAVNRVLPPSRRLSEDDELVVTNGPYLRAIGQLMGPSPASETLRAYVSLMLVRYLAPSTSSRLVSSQLPVEGNALNAVLFRLAHCVADAIQLVPYVMGDLFVRWHLDEKELDGARDIVVRVRNATRAGFLALRWIDEETRRGALRRIDNLASLVGHPDNVSRVDQLNRHYAFLPAMRGSYAHMLTASRDADARRLLRRLRASDPIFPAVDVELPMILVNAFYLPIYHVMVIPPAIMFAPFYRRALPAALNYGSLGHVVGHEITHGFDPELSLYNESGLREDWWTARSRANFEQRVKCLRRLYNEAPWSRGVNYGDTALSENFADCGGLDKVYRSFKSLGPQPSQRLGDEIYTADQLFFISSCYKWCTVEGAMRGRSSSPSDESEAIKFYSPMHMRCNVPLMNMPEFAEHFSCAPGTVMNPSARCETF</sequence>
<name>A0ACB8DIR7_DERSI</name>
<proteinExistence type="predicted"/>
<evidence type="ECO:0000313" key="1">
    <source>
        <dbReference type="EMBL" id="KAH7970464.1"/>
    </source>
</evidence>